<dbReference type="AlphaFoldDB" id="A0A1H0I2I5"/>
<dbReference type="CDD" id="cd19411">
    <property type="entry name" value="MCP2201-like_sensor"/>
    <property type="match status" value="1"/>
</dbReference>
<protein>
    <submittedName>
        <fullName evidence="9">Methyl-accepting chemotaxis protein</fullName>
    </submittedName>
</protein>
<evidence type="ECO:0000256" key="6">
    <source>
        <dbReference type="SAM" id="MobiDB-lite"/>
    </source>
</evidence>
<dbReference type="SUPFAM" id="SSF58104">
    <property type="entry name" value="Methyl-accepting chemotaxis protein (MCP) signaling domain"/>
    <property type="match status" value="1"/>
</dbReference>
<gene>
    <name evidence="9" type="ORF">SAMN04487951_11810</name>
</gene>
<dbReference type="PROSITE" id="PS50111">
    <property type="entry name" value="CHEMOTAXIS_TRANSDUC_2"/>
    <property type="match status" value="1"/>
</dbReference>
<feature type="transmembrane region" description="Helical" evidence="7">
    <location>
        <begin position="17"/>
        <end position="37"/>
    </location>
</feature>
<feature type="region of interest" description="Disordered" evidence="6">
    <location>
        <begin position="289"/>
        <end position="314"/>
    </location>
</feature>
<keyword evidence="7" id="KW-0812">Transmembrane</keyword>
<dbReference type="Proteomes" id="UP000199677">
    <property type="component" value="Unassembled WGS sequence"/>
</dbReference>
<evidence type="ECO:0000313" key="10">
    <source>
        <dbReference type="Proteomes" id="UP000199677"/>
    </source>
</evidence>
<dbReference type="InterPro" id="IPR047347">
    <property type="entry name" value="YvaQ-like_sensor"/>
</dbReference>
<dbReference type="InterPro" id="IPR004090">
    <property type="entry name" value="Chemotax_Me-accpt_rcpt"/>
</dbReference>
<keyword evidence="10" id="KW-1185">Reference proteome</keyword>
<keyword evidence="3 5" id="KW-0807">Transducer</keyword>
<dbReference type="RefSeq" id="WP_089707709.1">
    <property type="nucleotide sequence ID" value="NZ_FNII01000018.1"/>
</dbReference>
<accession>A0A1H0I2I5</accession>
<evidence type="ECO:0000256" key="1">
    <source>
        <dbReference type="ARBA" id="ARBA00004370"/>
    </source>
</evidence>
<proteinExistence type="inferred from homology"/>
<dbReference type="EMBL" id="FNII01000018">
    <property type="protein sequence ID" value="SDO25667.1"/>
    <property type="molecule type" value="Genomic_DNA"/>
</dbReference>
<feature type="compositionally biased region" description="Low complexity" evidence="6">
    <location>
        <begin position="330"/>
        <end position="346"/>
    </location>
</feature>
<dbReference type="Pfam" id="PF00015">
    <property type="entry name" value="MCPsignal"/>
    <property type="match status" value="1"/>
</dbReference>
<evidence type="ECO:0000259" key="8">
    <source>
        <dbReference type="PROSITE" id="PS50111"/>
    </source>
</evidence>
<dbReference type="STRING" id="416873.SAMN04487951_11810"/>
<dbReference type="GO" id="GO:0005886">
    <property type="term" value="C:plasma membrane"/>
    <property type="evidence" value="ECO:0007669"/>
    <property type="project" value="TreeGrafter"/>
</dbReference>
<dbReference type="CDD" id="cd11386">
    <property type="entry name" value="MCP_signal"/>
    <property type="match status" value="1"/>
</dbReference>
<dbReference type="OrthoDB" id="2489132at2"/>
<dbReference type="PRINTS" id="PR00260">
    <property type="entry name" value="CHEMTRNSDUCR"/>
</dbReference>
<dbReference type="Pfam" id="PF12729">
    <property type="entry name" value="4HB_MCP_1"/>
    <property type="match status" value="1"/>
</dbReference>
<dbReference type="Gene3D" id="1.10.287.950">
    <property type="entry name" value="Methyl-accepting chemotaxis protein"/>
    <property type="match status" value="1"/>
</dbReference>
<reference evidence="10" key="1">
    <citation type="submission" date="2016-10" db="EMBL/GenBank/DDBJ databases">
        <authorList>
            <person name="Varghese N."/>
            <person name="Submissions S."/>
        </authorList>
    </citation>
    <scope>NUCLEOTIDE SEQUENCE [LARGE SCALE GENOMIC DNA]</scope>
    <source>
        <strain evidence="10">CGMCC 1.6494</strain>
    </source>
</reference>
<feature type="compositionally biased region" description="Low complexity" evidence="6">
    <location>
        <begin position="537"/>
        <end position="555"/>
    </location>
</feature>
<comment type="similarity">
    <text evidence="4">Belongs to the methyl-accepting chemotaxis (MCP) protein family.</text>
</comment>
<comment type="subcellular location">
    <subcellularLocation>
        <location evidence="1">Membrane</location>
    </subcellularLocation>
</comment>
<dbReference type="GO" id="GO:0007165">
    <property type="term" value="P:signal transduction"/>
    <property type="evidence" value="ECO:0007669"/>
    <property type="project" value="UniProtKB-KW"/>
</dbReference>
<dbReference type="PANTHER" id="PTHR43531:SF14">
    <property type="entry name" value="METHYL-ACCEPTING CHEMOTAXIS PROTEIN I-RELATED"/>
    <property type="match status" value="1"/>
</dbReference>
<evidence type="ECO:0000256" key="3">
    <source>
        <dbReference type="ARBA" id="ARBA00023224"/>
    </source>
</evidence>
<dbReference type="FunFam" id="1.10.287.950:FF:000001">
    <property type="entry name" value="Methyl-accepting chemotaxis sensory transducer"/>
    <property type="match status" value="1"/>
</dbReference>
<keyword evidence="2" id="KW-0488">Methylation</keyword>
<dbReference type="InterPro" id="IPR024478">
    <property type="entry name" value="HlyB_4HB_MCP"/>
</dbReference>
<feature type="compositionally biased region" description="Polar residues" evidence="6">
    <location>
        <begin position="297"/>
        <end position="308"/>
    </location>
</feature>
<feature type="transmembrane region" description="Helical" evidence="7">
    <location>
        <begin position="201"/>
        <end position="219"/>
    </location>
</feature>
<evidence type="ECO:0000256" key="2">
    <source>
        <dbReference type="ARBA" id="ARBA00022481"/>
    </source>
</evidence>
<keyword evidence="7" id="KW-1133">Transmembrane helix</keyword>
<evidence type="ECO:0000313" key="9">
    <source>
        <dbReference type="EMBL" id="SDO25667.1"/>
    </source>
</evidence>
<feature type="domain" description="Methyl-accepting transducer" evidence="8">
    <location>
        <begin position="281"/>
        <end position="510"/>
    </location>
</feature>
<name>A0A1H0I2I5_9GAMM</name>
<dbReference type="PANTHER" id="PTHR43531">
    <property type="entry name" value="PROTEIN ICFG"/>
    <property type="match status" value="1"/>
</dbReference>
<feature type="region of interest" description="Disordered" evidence="6">
    <location>
        <begin position="528"/>
        <end position="565"/>
    </location>
</feature>
<evidence type="ECO:0000256" key="4">
    <source>
        <dbReference type="ARBA" id="ARBA00029447"/>
    </source>
</evidence>
<dbReference type="InterPro" id="IPR004089">
    <property type="entry name" value="MCPsignal_dom"/>
</dbReference>
<evidence type="ECO:0000256" key="7">
    <source>
        <dbReference type="SAM" id="Phobius"/>
    </source>
</evidence>
<feature type="region of interest" description="Disordered" evidence="6">
    <location>
        <begin position="329"/>
        <end position="349"/>
    </location>
</feature>
<organism evidence="9 10">
    <name type="scientific">Vreelandella arcis</name>
    <dbReference type="NCBI Taxonomy" id="416873"/>
    <lineage>
        <taxon>Bacteria</taxon>
        <taxon>Pseudomonadati</taxon>
        <taxon>Pseudomonadota</taxon>
        <taxon>Gammaproteobacteria</taxon>
        <taxon>Oceanospirillales</taxon>
        <taxon>Halomonadaceae</taxon>
        <taxon>Vreelandella</taxon>
    </lineage>
</organism>
<dbReference type="InterPro" id="IPR051310">
    <property type="entry name" value="MCP_chemotaxis"/>
</dbReference>
<dbReference type="SMART" id="SM00283">
    <property type="entry name" value="MA"/>
    <property type="match status" value="1"/>
</dbReference>
<evidence type="ECO:0000256" key="5">
    <source>
        <dbReference type="PROSITE-ProRule" id="PRU00284"/>
    </source>
</evidence>
<keyword evidence="7" id="KW-0472">Membrane</keyword>
<sequence length="565" mass="60500">MLSSIARPTGTKISTRLTLGFSAILALLVILTGIGIYQVNQIDRDLTTINDVNGTKLGFAVDMRGSVHDRAIALRDIVLTQDDDRLDELLGEIERLSSNYTVASEGEHQVTREHSGGPEEQSILESIDTQADKTLALTEQVIAARQADRFANAETLLLEQAGPAYAEWLNRINQFINLQQELNDATTATARDTASGFQMQMLGLTLFALLVGGFIAVFLTRQLLRELGAEPHEVKAFAEAIGRGELDSQGRLKKGDTRSIMASQVDMARQLQGIVAEVRASAEAVASNSEQIAEGNNDLSSRTEQQASALAETASAMEQLNSTVKLNADNSEQASQEASSASNTATQGGDAVRQVADIMNDLNTSSQEIAGIISTIDAIAFQTNILALNASVEAARAGEHGRGFAVVAEEVRKLAQRSADAAREINDLISSNLERVKHGNERAADASKSTEEIVAAIGRVTDIMKEISHASAEQSAGVQEVGQAVTEMDQVTQQNAGLVHESARSAGNLRENAHKLINSMSVFKLPSSGEDHTKALANAPRTATASPATPRPALRQQPQPEWESF</sequence>
<dbReference type="GO" id="GO:0004888">
    <property type="term" value="F:transmembrane signaling receptor activity"/>
    <property type="evidence" value="ECO:0007669"/>
    <property type="project" value="InterPro"/>
</dbReference>
<dbReference type="GO" id="GO:0006935">
    <property type="term" value="P:chemotaxis"/>
    <property type="evidence" value="ECO:0007669"/>
    <property type="project" value="InterPro"/>
</dbReference>